<dbReference type="InterPro" id="IPR036028">
    <property type="entry name" value="SH3-like_dom_sf"/>
</dbReference>
<evidence type="ECO:0000256" key="1">
    <source>
        <dbReference type="SAM" id="MobiDB-lite"/>
    </source>
</evidence>
<dbReference type="AlphaFoldDB" id="A0A139A7P7"/>
<evidence type="ECO:0000313" key="4">
    <source>
        <dbReference type="Proteomes" id="UP000070544"/>
    </source>
</evidence>
<feature type="region of interest" description="Disordered" evidence="1">
    <location>
        <begin position="428"/>
        <end position="462"/>
    </location>
</feature>
<feature type="compositionally biased region" description="Polar residues" evidence="1">
    <location>
        <begin position="128"/>
        <end position="137"/>
    </location>
</feature>
<feature type="region of interest" description="Disordered" evidence="1">
    <location>
        <begin position="268"/>
        <end position="301"/>
    </location>
</feature>
<keyword evidence="2" id="KW-0472">Membrane</keyword>
<dbReference type="Proteomes" id="UP000070544">
    <property type="component" value="Unassembled WGS sequence"/>
</dbReference>
<keyword evidence="2" id="KW-0812">Transmembrane</keyword>
<feature type="transmembrane region" description="Helical" evidence="2">
    <location>
        <begin position="181"/>
        <end position="204"/>
    </location>
</feature>
<feature type="region of interest" description="Disordered" evidence="1">
    <location>
        <begin position="117"/>
        <end position="178"/>
    </location>
</feature>
<dbReference type="OrthoDB" id="5340910at2759"/>
<accession>A0A139A7P7</accession>
<evidence type="ECO:0008006" key="5">
    <source>
        <dbReference type="Google" id="ProtNLM"/>
    </source>
</evidence>
<feature type="region of interest" description="Disordered" evidence="1">
    <location>
        <begin position="210"/>
        <end position="239"/>
    </location>
</feature>
<feature type="compositionally biased region" description="Polar residues" evidence="1">
    <location>
        <begin position="147"/>
        <end position="158"/>
    </location>
</feature>
<gene>
    <name evidence="3" type="ORF">M427DRAFT_71768</name>
</gene>
<dbReference type="EMBL" id="KQ965784">
    <property type="protein sequence ID" value="KXS12826.1"/>
    <property type="molecule type" value="Genomic_DNA"/>
</dbReference>
<feature type="compositionally biased region" description="Low complexity" evidence="1">
    <location>
        <begin position="159"/>
        <end position="177"/>
    </location>
</feature>
<feature type="compositionally biased region" description="Pro residues" evidence="1">
    <location>
        <begin position="275"/>
        <end position="285"/>
    </location>
</feature>
<evidence type="ECO:0000313" key="3">
    <source>
        <dbReference type="EMBL" id="KXS12826.1"/>
    </source>
</evidence>
<reference evidence="3 4" key="1">
    <citation type="journal article" date="2015" name="Genome Biol. Evol.">
        <title>Phylogenomic analyses indicate that early fungi evolved digesting cell walls of algal ancestors of land plants.</title>
        <authorList>
            <person name="Chang Y."/>
            <person name="Wang S."/>
            <person name="Sekimoto S."/>
            <person name="Aerts A.L."/>
            <person name="Choi C."/>
            <person name="Clum A."/>
            <person name="LaButti K.M."/>
            <person name="Lindquist E.A."/>
            <person name="Yee Ngan C."/>
            <person name="Ohm R.A."/>
            <person name="Salamov A.A."/>
            <person name="Grigoriev I.V."/>
            <person name="Spatafora J.W."/>
            <person name="Berbee M.L."/>
        </authorList>
    </citation>
    <scope>NUCLEOTIDE SEQUENCE [LARGE SCALE GENOMIC DNA]</scope>
    <source>
        <strain evidence="3 4">JEL478</strain>
    </source>
</reference>
<evidence type="ECO:0000256" key="2">
    <source>
        <dbReference type="SAM" id="Phobius"/>
    </source>
</evidence>
<proteinExistence type="predicted"/>
<organism evidence="3 4">
    <name type="scientific">Gonapodya prolifera (strain JEL478)</name>
    <name type="common">Monoblepharis prolifera</name>
    <dbReference type="NCBI Taxonomy" id="1344416"/>
    <lineage>
        <taxon>Eukaryota</taxon>
        <taxon>Fungi</taxon>
        <taxon>Fungi incertae sedis</taxon>
        <taxon>Chytridiomycota</taxon>
        <taxon>Chytridiomycota incertae sedis</taxon>
        <taxon>Monoblepharidomycetes</taxon>
        <taxon>Monoblepharidales</taxon>
        <taxon>Gonapodyaceae</taxon>
        <taxon>Gonapodya</taxon>
    </lineage>
</organism>
<feature type="region of interest" description="Disordered" evidence="1">
    <location>
        <begin position="386"/>
        <end position="413"/>
    </location>
</feature>
<protein>
    <recommendedName>
        <fullName evidence="5">SH3 domain-containing protein</fullName>
    </recommendedName>
</protein>
<sequence>MEVERCSRNADCPFRYRCRNGLCEVDPSIAQAASTETASVGFGSFGTPCIDSLEGCSGDLTCSSRGICDCPVGKQLEQGSVYACTMAASMTSTRVQESARPTISFNPPVATVTHSQALGTEPRDSQESKSTSFPTDLTSDRAPAGISMSTSSIDSTPMSVSNNGPNSSNVDGSSSSSTPPFIIPLASSLAAVVFLAVAMALFAWRRRRKMTTKDPSVRDSGVSMGPSEGVESGTALRTGSSPALVAVEAPSPQMSASAREPFLPAPEVKTSLVPPSVPPPSPSPHPLGSWPRIGQQSATRERGVEHVPYSGPPVLVVAKHVPHSRYEVALWPGQYVDLKEIYRDGWALGFNLENGGFGAIPLGVLQLDSGLPPIALPAGWSSSPTLRPMSPAPIPENASPAPSPDSCPPTRASATVDSAHVLTGPLVSGSLSRKTHGSTRSGEVAKVKPSPPTGFLRRNPTGVSEISVGHPASIDSMEVVGQRNVEAHSLHQAELVSSPRRSTEIVIDHD</sequence>
<name>A0A139A7P7_GONPJ</name>
<dbReference type="SUPFAM" id="SSF50044">
    <property type="entry name" value="SH3-domain"/>
    <property type="match status" value="1"/>
</dbReference>
<keyword evidence="2" id="KW-1133">Transmembrane helix</keyword>
<keyword evidence="4" id="KW-1185">Reference proteome</keyword>